<sequence>MLVHQCEGSGTPTEPHHTPSLEAHQSSHTAPSSPSLPPATTETILTSTPTAIPTLRQYSRRARIAQSTALPTAADEPASPLGDDSQGEACPTVSGLEARQDRVNIIKTSALPHDSPPRVTSLAADEGSMQHQLQELTDLYTGLQWQQTEMATKIAAQDLENSNLKARIKFLKDKDGGGAEPSREDATIKGRSLETGVEAGVEKSIERGSNDTQELVNGLTSLDAVNILTSGVQVVSIPPAVEVFTVGIPTGSGLVPTSSPIFTTPSMVTPYSRCKGKEKMVESDTLKKKKLQEQIDVQEYEQFAANLSIGEKIDMINELVKYKDHYAKGMTLEEIREKFILVWKKIQDFVPMSSKEEGERMKRKGLRLEQESAKKMKTSEEVSEEDLKEMMQLVPVEEIVDNCKKGLGYENYNEVPPPYIGNFIPPTPDFSFTGLDEFVNKLVVKNCKAKSSEEEPKKMYCLVVTDDYSRFTWVIFLATKDETSGILKSFITRIENLVDHKANEGFFVGYSLNSKAFRVFNSRTRIVEENLHIRFSKCTPNVICSGPDWLFDIDALTKTINYEPIVVGTPSNGFACTKASDNAGQARKETELVKDCILLPLWTANPPFSQDPKSSHDDGSKPSRFEDSRFPDRVYKVDKAFYGLHQDHRAWYKPCQHICWTIDSKEGNLQDLIHQKAQRFTKVKTTSTPMETQKPLLKDEDDEEVDVHMYMSMIDSLMYLTSSRPNIMFVVCACVRYQVNPKVSHLHAVKRIFRYLKGQPKLGLWYPKDYPFYLVAYTDSDYAGASLDRKSTTGGCQFFGYRLISWQCKKQTAITNCTTEAEYAPQPSGPTKFVVDEAVHKEFGDSLVRAATTASSLEAEQDSGGEEVFVAKQEVVSTAATITIEKITLAQALKALKTSKPKDKGKGIMIEEPVKPKKKDQIKLDEEAAKRLQAEFDEEERLARDRAKKEQKANIALSETWDDIQAKIYVDHQLAERLQAQEQEELSDIEKAALFQQLLEKRRKHFAAKRAKEKRDKSPTQAQKIKIMCNYLKNMKGYMLKDLKLKEFDKNQEVFDRAFRRVNTFEEFRPELLERKKESMRRADTREYKKAKGLVKLVDMMCGEDNKFDDKLDETVADCATLRASPPPNVMEYQEPHPTDKWSVGFDDMLDPGSKDHLLNDNAPKGFLKLVDKMSGEDNISDDKLDETVAGGVIVDRVMLQVSPPPNAIEYQEPHPTDKVDAVVFVEVQVDRV</sequence>
<dbReference type="AlphaFoldDB" id="A0A6L2J800"/>
<dbReference type="PANTHER" id="PTHR11439:SF495">
    <property type="entry name" value="REVERSE TRANSCRIPTASE, RNA-DEPENDENT DNA POLYMERASE-RELATED"/>
    <property type="match status" value="1"/>
</dbReference>
<dbReference type="Pfam" id="PF25597">
    <property type="entry name" value="SH3_retrovirus"/>
    <property type="match status" value="1"/>
</dbReference>
<dbReference type="CDD" id="cd09272">
    <property type="entry name" value="RNase_HI_RT_Ty1"/>
    <property type="match status" value="1"/>
</dbReference>
<evidence type="ECO:0000256" key="1">
    <source>
        <dbReference type="SAM" id="MobiDB-lite"/>
    </source>
</evidence>
<dbReference type="InterPro" id="IPR057670">
    <property type="entry name" value="SH3_retrovirus"/>
</dbReference>
<feature type="compositionally biased region" description="Basic and acidic residues" evidence="1">
    <location>
        <begin position="613"/>
        <end position="627"/>
    </location>
</feature>
<comment type="caution">
    <text evidence="3">The sequence shown here is derived from an EMBL/GenBank/DDBJ whole genome shotgun (WGS) entry which is preliminary data.</text>
</comment>
<organism evidence="3">
    <name type="scientific">Tanacetum cinerariifolium</name>
    <name type="common">Dalmatian daisy</name>
    <name type="synonym">Chrysanthemum cinerariifolium</name>
    <dbReference type="NCBI Taxonomy" id="118510"/>
    <lineage>
        <taxon>Eukaryota</taxon>
        <taxon>Viridiplantae</taxon>
        <taxon>Streptophyta</taxon>
        <taxon>Embryophyta</taxon>
        <taxon>Tracheophyta</taxon>
        <taxon>Spermatophyta</taxon>
        <taxon>Magnoliopsida</taxon>
        <taxon>eudicotyledons</taxon>
        <taxon>Gunneridae</taxon>
        <taxon>Pentapetalae</taxon>
        <taxon>asterids</taxon>
        <taxon>campanulids</taxon>
        <taxon>Asterales</taxon>
        <taxon>Asteraceae</taxon>
        <taxon>Asteroideae</taxon>
        <taxon>Anthemideae</taxon>
        <taxon>Anthemidinae</taxon>
        <taxon>Tanacetum</taxon>
    </lineage>
</organism>
<feature type="compositionally biased region" description="Basic and acidic residues" evidence="1">
    <location>
        <begin position="360"/>
        <end position="380"/>
    </location>
</feature>
<feature type="domain" description="Retroviral polymerase SH3-like" evidence="2">
    <location>
        <begin position="499"/>
        <end position="536"/>
    </location>
</feature>
<dbReference type="PANTHER" id="PTHR11439">
    <property type="entry name" value="GAG-POL-RELATED RETROTRANSPOSON"/>
    <property type="match status" value="1"/>
</dbReference>
<feature type="compositionally biased region" description="Low complexity" evidence="1">
    <location>
        <begin position="26"/>
        <end position="43"/>
    </location>
</feature>
<feature type="region of interest" description="Disordered" evidence="1">
    <location>
        <begin position="68"/>
        <end position="96"/>
    </location>
</feature>
<proteinExistence type="predicted"/>
<feature type="region of interest" description="Disordered" evidence="1">
    <location>
        <begin position="360"/>
        <end position="381"/>
    </location>
</feature>
<reference evidence="3" key="1">
    <citation type="journal article" date="2019" name="Sci. Rep.">
        <title>Draft genome of Tanacetum cinerariifolium, the natural source of mosquito coil.</title>
        <authorList>
            <person name="Yamashiro T."/>
            <person name="Shiraishi A."/>
            <person name="Satake H."/>
            <person name="Nakayama K."/>
        </authorList>
    </citation>
    <scope>NUCLEOTIDE SEQUENCE</scope>
</reference>
<name>A0A6L2J800_TANCI</name>
<gene>
    <name evidence="3" type="ORF">Tci_005116</name>
</gene>
<feature type="region of interest" description="Disordered" evidence="1">
    <location>
        <begin position="607"/>
        <end position="627"/>
    </location>
</feature>
<dbReference type="EMBL" id="BKCJ010000431">
    <property type="protein sequence ID" value="GEU33138.1"/>
    <property type="molecule type" value="Genomic_DNA"/>
</dbReference>
<accession>A0A6L2J800</accession>
<protein>
    <submittedName>
        <fullName evidence="3">Putative ribonuclease H-like domain-containing protein</fullName>
    </submittedName>
</protein>
<evidence type="ECO:0000313" key="3">
    <source>
        <dbReference type="EMBL" id="GEU33138.1"/>
    </source>
</evidence>
<evidence type="ECO:0000259" key="2">
    <source>
        <dbReference type="Pfam" id="PF25597"/>
    </source>
</evidence>
<feature type="region of interest" description="Disordered" evidence="1">
    <location>
        <begin position="1"/>
        <end position="54"/>
    </location>
</feature>